<proteinExistence type="predicted"/>
<dbReference type="PANTHER" id="PTHR47197">
    <property type="entry name" value="PROTEIN NIRF"/>
    <property type="match status" value="1"/>
</dbReference>
<dbReference type="InterPro" id="IPR026444">
    <property type="entry name" value="Secre_tail"/>
</dbReference>
<evidence type="ECO:0000259" key="3">
    <source>
        <dbReference type="Pfam" id="PF18962"/>
    </source>
</evidence>
<dbReference type="SUPFAM" id="SSF63825">
    <property type="entry name" value="YWTD domain"/>
    <property type="match status" value="1"/>
</dbReference>
<dbReference type="Pfam" id="PF18962">
    <property type="entry name" value="Por_Secre_tail"/>
    <property type="match status" value="1"/>
</dbReference>
<evidence type="ECO:0000313" key="4">
    <source>
        <dbReference type="EMBL" id="MDO5973001.1"/>
    </source>
</evidence>
<dbReference type="InterPro" id="IPR011042">
    <property type="entry name" value="6-blade_b-propeller_TolB-like"/>
</dbReference>
<feature type="domain" description="Secretion system C-terminal sorting" evidence="3">
    <location>
        <begin position="297"/>
        <end position="356"/>
    </location>
</feature>
<dbReference type="InterPro" id="IPR051200">
    <property type="entry name" value="Host-pathogen_enzymatic-act"/>
</dbReference>
<reference evidence="4" key="1">
    <citation type="submission" date="2023-07" db="EMBL/GenBank/DDBJ databases">
        <title>Two novel species in the genus Flavivirga.</title>
        <authorList>
            <person name="Kwon K."/>
        </authorList>
    </citation>
    <scope>NUCLEOTIDE SEQUENCE</scope>
    <source>
        <strain evidence="4">KACC 14158</strain>
    </source>
</reference>
<gene>
    <name evidence="4" type="ORF">Q4Q40_02295</name>
</gene>
<feature type="chain" id="PRO_5046705943" evidence="2">
    <location>
        <begin position="21"/>
        <end position="362"/>
    </location>
</feature>
<dbReference type="Proteomes" id="UP001176806">
    <property type="component" value="Unassembled WGS sequence"/>
</dbReference>
<keyword evidence="5" id="KW-1185">Reference proteome</keyword>
<dbReference type="Gene3D" id="2.120.10.30">
    <property type="entry name" value="TolB, C-terminal domain"/>
    <property type="match status" value="1"/>
</dbReference>
<organism evidence="4 5">
    <name type="scientific">Flavivirga jejuensis</name>
    <dbReference type="NCBI Taxonomy" id="870487"/>
    <lineage>
        <taxon>Bacteria</taxon>
        <taxon>Pseudomonadati</taxon>
        <taxon>Bacteroidota</taxon>
        <taxon>Flavobacteriia</taxon>
        <taxon>Flavobacteriales</taxon>
        <taxon>Flavobacteriaceae</taxon>
        <taxon>Flavivirga</taxon>
    </lineage>
</organism>
<protein>
    <submittedName>
        <fullName evidence="4">T9SS type A sorting domain-containing protein</fullName>
    </submittedName>
</protein>
<keyword evidence="1 2" id="KW-0732">Signal</keyword>
<dbReference type="PANTHER" id="PTHR47197:SF3">
    <property type="entry name" value="DIHYDRO-HEME D1 DEHYDROGENASE"/>
    <property type="match status" value="1"/>
</dbReference>
<dbReference type="PROSITE" id="PS51257">
    <property type="entry name" value="PROKAR_LIPOPROTEIN"/>
    <property type="match status" value="1"/>
</dbReference>
<name>A0ABT8WJ54_9FLAO</name>
<evidence type="ECO:0000313" key="5">
    <source>
        <dbReference type="Proteomes" id="UP001176806"/>
    </source>
</evidence>
<evidence type="ECO:0000256" key="1">
    <source>
        <dbReference type="ARBA" id="ARBA00022729"/>
    </source>
</evidence>
<accession>A0ABT8WJ54</accession>
<feature type="signal peptide" evidence="2">
    <location>
        <begin position="1"/>
        <end position="20"/>
    </location>
</feature>
<evidence type="ECO:0000256" key="2">
    <source>
        <dbReference type="SAM" id="SignalP"/>
    </source>
</evidence>
<comment type="caution">
    <text evidence="4">The sequence shown here is derived from an EMBL/GenBank/DDBJ whole genome shotgun (WGS) entry which is preliminary data.</text>
</comment>
<dbReference type="EMBL" id="JAUOEL010000001">
    <property type="protein sequence ID" value="MDO5973001.1"/>
    <property type="molecule type" value="Genomic_DNA"/>
</dbReference>
<dbReference type="NCBIfam" id="TIGR04183">
    <property type="entry name" value="Por_Secre_tail"/>
    <property type="match status" value="1"/>
</dbReference>
<sequence length="362" mass="38935">MKQIYLLTAILFLSCSNLIAQTIDVATKLNLPQGMVLNGNDLYFAQHSSSTIYKIDITESTPITPTPIVTTGLSSPTGLALNGNDLYISQAGGTISKIDISQTPPITPTSVISGLTTLSGIILNGNELYIAELTKISKIDITETTPTPTEVVRTLLLPIGMAINGNDLYFTQNGSSSNKISKIDITTNPLPAIPIPVVSHTGSGLSSAYGLELNGNILYIADYFGQKISKIDITETLPIIPTTVVTTGLVDTEPYGIVLNGNDLYMSQPISSKISKFNLSPPLSINSHSAKNSIKSFPNPSKGLIQISGLSKTENYIIYNIIGNKINEGTISNNEKIDIQNLTNGVYFLKIKNEHTIKFIKE</sequence>
<dbReference type="RefSeq" id="WP_303300056.1">
    <property type="nucleotide sequence ID" value="NZ_BAABDA010000042.1"/>
</dbReference>